<dbReference type="InterPro" id="IPR000477">
    <property type="entry name" value="RT_dom"/>
</dbReference>
<feature type="domain" description="Reverse transcriptase" evidence="1">
    <location>
        <begin position="1"/>
        <end position="172"/>
    </location>
</feature>
<dbReference type="PANTHER" id="PTHR47027:SF8">
    <property type="entry name" value="RIBONUCLEASE H"/>
    <property type="match status" value="1"/>
</dbReference>
<dbReference type="SUPFAM" id="SSF56672">
    <property type="entry name" value="DNA/RNA polymerases"/>
    <property type="match status" value="1"/>
</dbReference>
<name>A0A821TEB9_9BILA</name>
<organism evidence="2 3">
    <name type="scientific">Rotaria socialis</name>
    <dbReference type="NCBI Taxonomy" id="392032"/>
    <lineage>
        <taxon>Eukaryota</taxon>
        <taxon>Metazoa</taxon>
        <taxon>Spiralia</taxon>
        <taxon>Gnathifera</taxon>
        <taxon>Rotifera</taxon>
        <taxon>Eurotatoria</taxon>
        <taxon>Bdelloidea</taxon>
        <taxon>Philodinida</taxon>
        <taxon>Philodinidae</taxon>
        <taxon>Rotaria</taxon>
    </lineage>
</organism>
<dbReference type="PANTHER" id="PTHR47027">
    <property type="entry name" value="REVERSE TRANSCRIPTASE DOMAIN-CONTAINING PROTEIN"/>
    <property type="match status" value="1"/>
</dbReference>
<dbReference type="AlphaFoldDB" id="A0A821TEB9"/>
<protein>
    <recommendedName>
        <fullName evidence="1">Reverse transcriptase domain-containing protein</fullName>
    </recommendedName>
</protein>
<dbReference type="Gene3D" id="3.30.70.270">
    <property type="match status" value="1"/>
</dbReference>
<comment type="caution">
    <text evidence="2">The sequence shown here is derived from an EMBL/GenBank/DDBJ whole genome shotgun (WGS) entry which is preliminary data.</text>
</comment>
<dbReference type="InterPro" id="IPR043502">
    <property type="entry name" value="DNA/RNA_pol_sf"/>
</dbReference>
<proteinExistence type="predicted"/>
<gene>
    <name evidence="2" type="ORF">TOA249_LOCUS28511</name>
</gene>
<sequence>MTRELSDIQAGFISGRGTRDHIANIRWIMEFIDYTTAFDFVDHNKLWTVLNDMGVPKHLICLLKNLYTNQEATIRTEYGLTKWFKNEKGVRQGCILSPCLFNLYAEYIMRNVDINNLRYADDTTLMAENEDDLKTLLMKVKEESAKAGLLLNIKKTKIMSIEKRSQQRNLITMKTKRSTILHYWNNGYRSPATIARITKIPIKTVKYNIIKIKNQSTIEDRPRKITANDDKALGQWIRRNNIARTDTKTTS</sequence>
<dbReference type="EMBL" id="CAJOBS010003994">
    <property type="protein sequence ID" value="CAF4871361.1"/>
    <property type="molecule type" value="Genomic_DNA"/>
</dbReference>
<dbReference type="Pfam" id="PF00078">
    <property type="entry name" value="RVT_1"/>
    <property type="match status" value="1"/>
</dbReference>
<dbReference type="InterPro" id="IPR043128">
    <property type="entry name" value="Rev_trsase/Diguanyl_cyclase"/>
</dbReference>
<accession>A0A821TEB9</accession>
<dbReference type="PROSITE" id="PS50878">
    <property type="entry name" value="RT_POL"/>
    <property type="match status" value="1"/>
</dbReference>
<evidence type="ECO:0000259" key="1">
    <source>
        <dbReference type="PROSITE" id="PS50878"/>
    </source>
</evidence>
<evidence type="ECO:0000313" key="3">
    <source>
        <dbReference type="Proteomes" id="UP000663838"/>
    </source>
</evidence>
<dbReference type="Proteomes" id="UP000663838">
    <property type="component" value="Unassembled WGS sequence"/>
</dbReference>
<reference evidence="2" key="1">
    <citation type="submission" date="2021-02" db="EMBL/GenBank/DDBJ databases">
        <authorList>
            <person name="Nowell W R."/>
        </authorList>
    </citation>
    <scope>NUCLEOTIDE SEQUENCE</scope>
</reference>
<evidence type="ECO:0000313" key="2">
    <source>
        <dbReference type="EMBL" id="CAF4871361.1"/>
    </source>
</evidence>